<reference evidence="2 3" key="1">
    <citation type="submission" date="2017-11" db="EMBL/GenBank/DDBJ databases">
        <title>De novo assembly and phasing of dikaryotic genomes from two isolates of Puccinia coronata f. sp. avenae, the causal agent of oat crown rust.</title>
        <authorList>
            <person name="Miller M.E."/>
            <person name="Zhang Y."/>
            <person name="Omidvar V."/>
            <person name="Sperschneider J."/>
            <person name="Schwessinger B."/>
            <person name="Raley C."/>
            <person name="Palmer J.M."/>
            <person name="Garnica D."/>
            <person name="Upadhyaya N."/>
            <person name="Rathjen J."/>
            <person name="Taylor J.M."/>
            <person name="Park R.F."/>
            <person name="Dodds P.N."/>
            <person name="Hirsch C.D."/>
            <person name="Kianian S.F."/>
            <person name="Figueroa M."/>
        </authorList>
    </citation>
    <scope>NUCLEOTIDE SEQUENCE [LARGE SCALE GENOMIC DNA]</scope>
    <source>
        <strain evidence="2">12SD80</strain>
    </source>
</reference>
<dbReference type="AlphaFoldDB" id="A0A2N5SXG4"/>
<feature type="compositionally biased region" description="Acidic residues" evidence="1">
    <location>
        <begin position="391"/>
        <end position="401"/>
    </location>
</feature>
<feature type="region of interest" description="Disordered" evidence="1">
    <location>
        <begin position="34"/>
        <end position="78"/>
    </location>
</feature>
<feature type="compositionally biased region" description="Basic and acidic residues" evidence="1">
    <location>
        <begin position="402"/>
        <end position="424"/>
    </location>
</feature>
<protein>
    <submittedName>
        <fullName evidence="2">Uncharacterized protein</fullName>
    </submittedName>
</protein>
<dbReference type="Proteomes" id="UP000235392">
    <property type="component" value="Unassembled WGS sequence"/>
</dbReference>
<evidence type="ECO:0000313" key="2">
    <source>
        <dbReference type="EMBL" id="PLW17920.1"/>
    </source>
</evidence>
<comment type="caution">
    <text evidence="2">The sequence shown here is derived from an EMBL/GenBank/DDBJ whole genome shotgun (WGS) entry which is preliminary data.</text>
</comment>
<accession>A0A2N5SXG4</accession>
<evidence type="ECO:0000313" key="3">
    <source>
        <dbReference type="Proteomes" id="UP000235392"/>
    </source>
</evidence>
<dbReference type="EMBL" id="PGCI01000742">
    <property type="protein sequence ID" value="PLW17920.1"/>
    <property type="molecule type" value="Genomic_DNA"/>
</dbReference>
<evidence type="ECO:0000256" key="1">
    <source>
        <dbReference type="SAM" id="MobiDB-lite"/>
    </source>
</evidence>
<organism evidence="2 3">
    <name type="scientific">Puccinia coronata f. sp. avenae</name>
    <dbReference type="NCBI Taxonomy" id="200324"/>
    <lineage>
        <taxon>Eukaryota</taxon>
        <taxon>Fungi</taxon>
        <taxon>Dikarya</taxon>
        <taxon>Basidiomycota</taxon>
        <taxon>Pucciniomycotina</taxon>
        <taxon>Pucciniomycetes</taxon>
        <taxon>Pucciniales</taxon>
        <taxon>Pucciniaceae</taxon>
        <taxon>Puccinia</taxon>
    </lineage>
</organism>
<gene>
    <name evidence="2" type="ORF">PCASD_17123</name>
</gene>
<proteinExistence type="predicted"/>
<feature type="region of interest" description="Disordered" evidence="1">
    <location>
        <begin position="370"/>
        <end position="460"/>
    </location>
</feature>
<feature type="compositionally biased region" description="Polar residues" evidence="1">
    <location>
        <begin position="65"/>
        <end position="78"/>
    </location>
</feature>
<name>A0A2N5SXG4_9BASI</name>
<feature type="compositionally biased region" description="Acidic residues" evidence="1">
    <location>
        <begin position="425"/>
        <end position="434"/>
    </location>
</feature>
<sequence length="460" mass="52037">MESSNMAKLQRSIVQRDEVIQQLLARVNAMEVASAAEKSANKAHRAKQGKSPAKPTPPASAKPTVQSPLKTPTKQCAQSDAPLLSAKKSPLQMVTQDYPAGCEHTKDAFYVHIKFLWGLIKQHAVPIPPSNNQMAAFYQQFSSLEQVESAVEKGPNIIAIDTIETLKDAKEKGTKIGKHIAHMSEFNIHYIHSLLPKLGLLVAGSAYQYMNVNETYINNFNLMKQAYNHYVHYSLAKVANKEKKEEGKHFRDEERKVLQTAQERLKDRQYKFAISHDLPKRYLKMINTVQAHSDNKYYPDKDIYVVKNKLPAQSQKMANINEVMFVKNPNNCLCFTDPLQQLGTKRFTKARWDEATKAYNLDFLVPKPKSDSGVEVVGSEAGESIDLNNTDGEEDNEEDEKDYAPSKGIDRDVEMKGGDKRQADEGYEEFDDDQANWSMKDVGKGAYRGGLNDNEWNDWQ</sequence>